<dbReference type="STRING" id="749222.Nitsa_0670"/>
<organism evidence="2 3">
    <name type="scientific">Nitratifractor salsuginis (strain DSM 16511 / JCM 12458 / E9I37-1)</name>
    <dbReference type="NCBI Taxonomy" id="749222"/>
    <lineage>
        <taxon>Bacteria</taxon>
        <taxon>Pseudomonadati</taxon>
        <taxon>Campylobacterota</taxon>
        <taxon>Epsilonproteobacteria</taxon>
        <taxon>Campylobacterales</taxon>
        <taxon>Sulfurovaceae</taxon>
        <taxon>Nitratifractor</taxon>
    </lineage>
</organism>
<accession>E6X1K5</accession>
<dbReference type="PANTHER" id="PTHR34989">
    <property type="entry name" value="PROTEIN HDED"/>
    <property type="match status" value="1"/>
</dbReference>
<dbReference type="GO" id="GO:0005886">
    <property type="term" value="C:plasma membrane"/>
    <property type="evidence" value="ECO:0007669"/>
    <property type="project" value="TreeGrafter"/>
</dbReference>
<protein>
    <recommendedName>
        <fullName evidence="4">Acid-resistance membrane protein</fullName>
    </recommendedName>
</protein>
<dbReference type="RefSeq" id="WP_013553632.1">
    <property type="nucleotide sequence ID" value="NC_014935.1"/>
</dbReference>
<feature type="transmembrane region" description="Helical" evidence="1">
    <location>
        <begin position="21"/>
        <end position="38"/>
    </location>
</feature>
<dbReference type="EMBL" id="CP002452">
    <property type="protein sequence ID" value="ADV45938.1"/>
    <property type="molecule type" value="Genomic_DNA"/>
</dbReference>
<proteinExistence type="predicted"/>
<evidence type="ECO:0000313" key="3">
    <source>
        <dbReference type="Proteomes" id="UP000008633"/>
    </source>
</evidence>
<dbReference type="Pfam" id="PF03729">
    <property type="entry name" value="DUF308"/>
    <property type="match status" value="1"/>
</dbReference>
<dbReference type="eggNOG" id="COG3247">
    <property type="taxonomic scope" value="Bacteria"/>
</dbReference>
<feature type="transmembrane region" description="Helical" evidence="1">
    <location>
        <begin position="73"/>
        <end position="91"/>
    </location>
</feature>
<dbReference type="KEGG" id="nsa:Nitsa_0670"/>
<name>E6X1K5_NITSE</name>
<reference evidence="3" key="2">
    <citation type="submission" date="2011-01" db="EMBL/GenBank/DDBJ databases">
        <title>The complete genome of Nitratifractor salsuginis DSM 16511.</title>
        <authorList>
            <consortium name="US DOE Joint Genome Institute (JGI-PGF)"/>
            <person name="Lucas S."/>
            <person name="Copeland A."/>
            <person name="Lapidus A."/>
            <person name="Bruce D."/>
            <person name="Goodwin L."/>
            <person name="Pitluck S."/>
            <person name="Kyrpides N."/>
            <person name="Mavromatis K."/>
            <person name="Ivanova N."/>
            <person name="Mikhailova N."/>
            <person name="Zeytun A."/>
            <person name="Detter J.C."/>
            <person name="Tapia R."/>
            <person name="Han C."/>
            <person name="Land M."/>
            <person name="Hauser L."/>
            <person name="Markowitz V."/>
            <person name="Cheng J.-F."/>
            <person name="Hugenholtz P."/>
            <person name="Woyke T."/>
            <person name="Wu D."/>
            <person name="Tindall B."/>
            <person name="Schuetze A."/>
            <person name="Brambilla E."/>
            <person name="Klenk H.-P."/>
            <person name="Eisen J.A."/>
        </authorList>
    </citation>
    <scope>NUCLEOTIDE SEQUENCE [LARGE SCALE GENOMIC DNA]</scope>
    <source>
        <strain evidence="3">DSM 16511 / JCM 12458 / E9I37-1</strain>
    </source>
</reference>
<feature type="transmembrane region" description="Helical" evidence="1">
    <location>
        <begin position="97"/>
        <end position="116"/>
    </location>
</feature>
<feature type="transmembrane region" description="Helical" evidence="1">
    <location>
        <begin position="128"/>
        <end position="149"/>
    </location>
</feature>
<dbReference type="OrthoDB" id="5295041at2"/>
<keyword evidence="3" id="KW-1185">Reference proteome</keyword>
<dbReference type="AlphaFoldDB" id="E6X1K5"/>
<feature type="transmembrane region" description="Helical" evidence="1">
    <location>
        <begin position="44"/>
        <end position="61"/>
    </location>
</feature>
<keyword evidence="1" id="KW-1133">Transmembrane helix</keyword>
<gene>
    <name evidence="2" type="ordered locus">Nitsa_0670</name>
</gene>
<reference evidence="2 3" key="1">
    <citation type="journal article" date="2011" name="Stand. Genomic Sci.">
        <title>Complete genome sequence of Nitratifractor salsuginis type strain (E9I37-1).</title>
        <authorList>
            <person name="Anderson I."/>
            <person name="Sikorski J."/>
            <person name="Zeytun A."/>
            <person name="Nolan M."/>
            <person name="Lapidus A."/>
            <person name="Lucas S."/>
            <person name="Hammon N."/>
            <person name="Deshpande S."/>
            <person name="Cheng J.F."/>
            <person name="Tapia R."/>
            <person name="Han C."/>
            <person name="Goodwin L."/>
            <person name="Pitluck S."/>
            <person name="Liolios K."/>
            <person name="Pagani I."/>
            <person name="Ivanova N."/>
            <person name="Huntemann M."/>
            <person name="Mavromatis K."/>
            <person name="Ovchinikova G."/>
            <person name="Pati A."/>
            <person name="Chen A."/>
            <person name="Palaniappan K."/>
            <person name="Land M."/>
            <person name="Hauser L."/>
            <person name="Brambilla E.M."/>
            <person name="Ngatchou-Djao O.D."/>
            <person name="Rohde M."/>
            <person name="Tindall B.J."/>
            <person name="Goker M."/>
            <person name="Detter J.C."/>
            <person name="Woyke T."/>
            <person name="Bristow J."/>
            <person name="Eisen J.A."/>
            <person name="Markowitz V."/>
            <person name="Hugenholtz P."/>
            <person name="Klenk H.P."/>
            <person name="Kyrpides N.C."/>
        </authorList>
    </citation>
    <scope>NUCLEOTIDE SEQUENCE [LARGE SCALE GENOMIC DNA]</scope>
    <source>
        <strain evidence="3">DSM 16511 / JCM 12458 / E9I37-1</strain>
    </source>
</reference>
<dbReference type="InterPro" id="IPR005325">
    <property type="entry name" value="DUF308_memb"/>
</dbReference>
<keyword evidence="1" id="KW-0812">Transmembrane</keyword>
<dbReference type="HOGENOM" id="CLU_091585_2_1_7"/>
<evidence type="ECO:0000313" key="2">
    <source>
        <dbReference type="EMBL" id="ADV45938.1"/>
    </source>
</evidence>
<sequence length="188" mass="21061">MLNIKQFTDNVQDLEKFSKYTKIYGVIFIILGLVGVFYPEIMSMTTAIFFGWLLLFSGFLVGIQTWQLNKKDWLGWLKFLLFTVTGALLIVNPLPGVIALGIIFSAYFFVDAFTNFMLAMKLRPAANWWIALLNSILSLALGIIFFTAIPNPIKTLWLVGLLVGISLFFDGVMLLGLSSAAKSEQEKS</sequence>
<keyword evidence="1" id="KW-0472">Membrane</keyword>
<dbReference type="InterPro" id="IPR052712">
    <property type="entry name" value="Acid_resist_chaperone_HdeD"/>
</dbReference>
<dbReference type="Proteomes" id="UP000008633">
    <property type="component" value="Chromosome"/>
</dbReference>
<evidence type="ECO:0008006" key="4">
    <source>
        <dbReference type="Google" id="ProtNLM"/>
    </source>
</evidence>
<evidence type="ECO:0000256" key="1">
    <source>
        <dbReference type="SAM" id="Phobius"/>
    </source>
</evidence>
<feature type="transmembrane region" description="Helical" evidence="1">
    <location>
        <begin position="155"/>
        <end position="177"/>
    </location>
</feature>
<dbReference type="PANTHER" id="PTHR34989:SF1">
    <property type="entry name" value="PROTEIN HDED"/>
    <property type="match status" value="1"/>
</dbReference>